<dbReference type="AlphaFoldDB" id="C7Q515"/>
<dbReference type="KEGG" id="cai:Caci_5103"/>
<dbReference type="EMBL" id="CP001700">
    <property type="protein sequence ID" value="ACU73963.1"/>
    <property type="molecule type" value="Genomic_DNA"/>
</dbReference>
<evidence type="ECO:0008006" key="3">
    <source>
        <dbReference type="Google" id="ProtNLM"/>
    </source>
</evidence>
<dbReference type="Proteomes" id="UP000000851">
    <property type="component" value="Chromosome"/>
</dbReference>
<proteinExistence type="predicted"/>
<accession>C7Q515</accession>
<reference evidence="1 2" key="1">
    <citation type="journal article" date="2009" name="Stand. Genomic Sci.">
        <title>Complete genome sequence of Catenulispora acidiphila type strain (ID 139908).</title>
        <authorList>
            <person name="Copeland A."/>
            <person name="Lapidus A."/>
            <person name="Glavina Del Rio T."/>
            <person name="Nolan M."/>
            <person name="Lucas S."/>
            <person name="Chen F."/>
            <person name="Tice H."/>
            <person name="Cheng J.F."/>
            <person name="Bruce D."/>
            <person name="Goodwin L."/>
            <person name="Pitluck S."/>
            <person name="Mikhailova N."/>
            <person name="Pati A."/>
            <person name="Ivanova N."/>
            <person name="Mavromatis K."/>
            <person name="Chen A."/>
            <person name="Palaniappan K."/>
            <person name="Chain P."/>
            <person name="Land M."/>
            <person name="Hauser L."/>
            <person name="Chang Y.J."/>
            <person name="Jeffries C.D."/>
            <person name="Chertkov O."/>
            <person name="Brettin T."/>
            <person name="Detter J.C."/>
            <person name="Han C."/>
            <person name="Ali Z."/>
            <person name="Tindall B.J."/>
            <person name="Goker M."/>
            <person name="Bristow J."/>
            <person name="Eisen J.A."/>
            <person name="Markowitz V."/>
            <person name="Hugenholtz P."/>
            <person name="Kyrpides N.C."/>
            <person name="Klenk H.P."/>
        </authorList>
    </citation>
    <scope>NUCLEOTIDE SEQUENCE [LARGE SCALE GENOMIC DNA]</scope>
    <source>
        <strain evidence="2">DSM 44928 / JCM 14897 / NBRC 102108 / NRRL B-24433 / ID139908</strain>
    </source>
</reference>
<dbReference type="OrthoDB" id="5188481at2"/>
<sequence>MSDFHDVSINLLSALIGLTAGWARGAAANRLRYRHARGLWRQLAGPTVNIVVGAHSVTGWETAGLMGIGDAFAVSELQQHLVSIGAGQPKIIYGGRLEAETRRNDLILIGGPDTNSMTREVMKRLAGTFKFLDPPAHTFAIRDAHGGKTYDPDPPTNGEGTDFGVLVRAVNPFNPEASVLIVAGAYGLGTWAGARLVHSKAFMQEPLVRAMIPFECLFETDVVASTPQATKILALRSLDVDPAAIGGSAVI</sequence>
<dbReference type="HOGENOM" id="CLU_1102328_0_0_11"/>
<evidence type="ECO:0000313" key="2">
    <source>
        <dbReference type="Proteomes" id="UP000000851"/>
    </source>
</evidence>
<protein>
    <recommendedName>
        <fullName evidence="3">S-layer protein C-terminal domain-containing protein</fullName>
    </recommendedName>
</protein>
<dbReference type="RefSeq" id="WP_015793692.1">
    <property type="nucleotide sequence ID" value="NC_013131.1"/>
</dbReference>
<gene>
    <name evidence="1" type="ordered locus">Caci_5103</name>
</gene>
<evidence type="ECO:0000313" key="1">
    <source>
        <dbReference type="EMBL" id="ACU73963.1"/>
    </source>
</evidence>
<name>C7Q515_CATAD</name>
<keyword evidence="2" id="KW-1185">Reference proteome</keyword>
<organism evidence="1 2">
    <name type="scientific">Catenulispora acidiphila (strain DSM 44928 / JCM 14897 / NBRC 102108 / NRRL B-24433 / ID139908)</name>
    <dbReference type="NCBI Taxonomy" id="479433"/>
    <lineage>
        <taxon>Bacteria</taxon>
        <taxon>Bacillati</taxon>
        <taxon>Actinomycetota</taxon>
        <taxon>Actinomycetes</taxon>
        <taxon>Catenulisporales</taxon>
        <taxon>Catenulisporaceae</taxon>
        <taxon>Catenulispora</taxon>
    </lineage>
</organism>
<dbReference type="eggNOG" id="ENOG5032VXT">
    <property type="taxonomic scope" value="Bacteria"/>
</dbReference>
<dbReference type="InParanoid" id="C7Q515"/>